<dbReference type="Proteomes" id="UP000305526">
    <property type="component" value="Unassembled WGS sequence"/>
</dbReference>
<evidence type="ECO:0000313" key="1">
    <source>
        <dbReference type="EMBL" id="TCV87237.1"/>
    </source>
</evidence>
<dbReference type="Proteomes" id="UP000294619">
    <property type="component" value="Unassembled WGS sequence"/>
</dbReference>
<keyword evidence="4" id="KW-1185">Reference proteome</keyword>
<sequence>MCIHQCLMCGHWAARETKKHGKFKCRFCGAEYEKTRNPIQKPAMLGQFRALCEEVLALVGADSVPVADDTPAEADAVRQAQLSCDVLAQLHKVAEWKRDRCLAFADFRAVQDKGHSEMLAPDLLDCPVSLADLTHILERISHDVWDDTDLLLYQTFIFPLLAGFGERFGSLCALAMQGMIIQERLRKGQSAAVPDTAVIWQDLKAVLVKYSGVCDV</sequence>
<comment type="caution">
    <text evidence="1">The sequence shown here is derived from an EMBL/GenBank/DDBJ whole genome shotgun (WGS) entry which is preliminary data.</text>
</comment>
<reference evidence="2 4" key="2">
    <citation type="submission" date="2019-05" db="EMBL/GenBank/DDBJ databases">
        <title>Pasteurellaceae isolates from reptiles.</title>
        <authorList>
            <person name="Bojesen A.M."/>
            <person name="Lund E."/>
        </authorList>
    </citation>
    <scope>NUCLEOTIDE SEQUENCE [LARGE SCALE GENOMIC DNA]</scope>
    <source>
        <strain evidence="2 4">ELNT2x</strain>
    </source>
</reference>
<name>A0A4R3Y616_9PAST</name>
<evidence type="ECO:0000313" key="3">
    <source>
        <dbReference type="Proteomes" id="UP000294619"/>
    </source>
</evidence>
<accession>A0A4R3Y616</accession>
<proteinExistence type="predicted"/>
<dbReference type="EMBL" id="SMCP01000005">
    <property type="protein sequence ID" value="TCV87237.1"/>
    <property type="molecule type" value="Genomic_DNA"/>
</dbReference>
<dbReference type="RefSeq" id="WP_132966717.1">
    <property type="nucleotide sequence ID" value="NZ_LEKL01000064.1"/>
</dbReference>
<gene>
    <name evidence="1" type="ORF">EDC16_105156</name>
    <name evidence="2" type="ORF">FHQ21_08240</name>
</gene>
<evidence type="ECO:0000313" key="2">
    <source>
        <dbReference type="EMBL" id="TNG91279.1"/>
    </source>
</evidence>
<evidence type="ECO:0000313" key="4">
    <source>
        <dbReference type="Proteomes" id="UP000305526"/>
    </source>
</evidence>
<dbReference type="EMBL" id="VDGV01000070">
    <property type="protein sequence ID" value="TNG91279.1"/>
    <property type="molecule type" value="Genomic_DNA"/>
</dbReference>
<dbReference type="AlphaFoldDB" id="A0A4R3Y616"/>
<protein>
    <submittedName>
        <fullName evidence="1">Uncharacterized protein</fullName>
    </submittedName>
</protein>
<reference evidence="1 3" key="1">
    <citation type="submission" date="2019-03" db="EMBL/GenBank/DDBJ databases">
        <title>Genomic Encyclopedia of Type Strains, Phase IV (KMG-IV): sequencing the most valuable type-strain genomes for metagenomic binning, comparative biology and taxonomic classification.</title>
        <authorList>
            <person name="Goeker M."/>
        </authorList>
    </citation>
    <scope>NUCLEOTIDE SEQUENCE [LARGE SCALE GENOMIC DNA]</scope>
    <source>
        <strain evidence="1 3">DSM 28140</strain>
    </source>
</reference>
<organism evidence="1 3">
    <name type="scientific">Testudinibacter aquarius</name>
    <dbReference type="NCBI Taxonomy" id="1524974"/>
    <lineage>
        <taxon>Bacteria</taxon>
        <taxon>Pseudomonadati</taxon>
        <taxon>Pseudomonadota</taxon>
        <taxon>Gammaproteobacteria</taxon>
        <taxon>Pasteurellales</taxon>
        <taxon>Pasteurellaceae</taxon>
        <taxon>Testudinibacter</taxon>
    </lineage>
</organism>